<keyword evidence="4" id="KW-1185">Reference proteome</keyword>
<evidence type="ECO:0000313" key="4">
    <source>
        <dbReference type="Proteomes" id="UP000474024"/>
    </source>
</evidence>
<evidence type="ECO:0000259" key="2">
    <source>
        <dbReference type="PROSITE" id="PS50943"/>
    </source>
</evidence>
<dbReference type="SMART" id="SM00530">
    <property type="entry name" value="HTH_XRE"/>
    <property type="match status" value="1"/>
</dbReference>
<dbReference type="PANTHER" id="PTHR46558:SF4">
    <property type="entry name" value="DNA-BIDING PHAGE PROTEIN"/>
    <property type="match status" value="1"/>
</dbReference>
<name>A0A6L5YTV3_9FIRM</name>
<accession>A0A6L5YTV3</accession>
<dbReference type="EMBL" id="VUNI01000018">
    <property type="protein sequence ID" value="MST75406.1"/>
    <property type="molecule type" value="Genomic_DNA"/>
</dbReference>
<dbReference type="PANTHER" id="PTHR46558">
    <property type="entry name" value="TRACRIPTIONAL REGULATORY PROTEIN-RELATED-RELATED"/>
    <property type="match status" value="1"/>
</dbReference>
<organism evidence="3 4">
    <name type="scientific">Roseburia porci</name>
    <dbReference type="NCBI Taxonomy" id="2605790"/>
    <lineage>
        <taxon>Bacteria</taxon>
        <taxon>Bacillati</taxon>
        <taxon>Bacillota</taxon>
        <taxon>Clostridia</taxon>
        <taxon>Lachnospirales</taxon>
        <taxon>Lachnospiraceae</taxon>
        <taxon>Roseburia</taxon>
    </lineage>
</organism>
<gene>
    <name evidence="3" type="ORF">FYJ75_10320</name>
</gene>
<dbReference type="AlphaFoldDB" id="A0A6L5YTV3"/>
<keyword evidence="1" id="KW-0238">DNA-binding</keyword>
<dbReference type="Pfam" id="PF01381">
    <property type="entry name" value="HTH_3"/>
    <property type="match status" value="1"/>
</dbReference>
<dbReference type="InterPro" id="IPR001387">
    <property type="entry name" value="Cro/C1-type_HTH"/>
</dbReference>
<evidence type="ECO:0000313" key="3">
    <source>
        <dbReference type="EMBL" id="MST75406.1"/>
    </source>
</evidence>
<dbReference type="CDD" id="cd00093">
    <property type="entry name" value="HTH_XRE"/>
    <property type="match status" value="1"/>
</dbReference>
<reference evidence="3 4" key="1">
    <citation type="submission" date="2019-08" db="EMBL/GenBank/DDBJ databases">
        <title>In-depth cultivation of the pig gut microbiome towards novel bacterial diversity and tailored functional studies.</title>
        <authorList>
            <person name="Wylensek D."/>
            <person name="Hitch T.C.A."/>
            <person name="Clavel T."/>
        </authorList>
    </citation>
    <scope>NUCLEOTIDE SEQUENCE [LARGE SCALE GENOMIC DNA]</scope>
    <source>
        <strain evidence="3 4">MUC/MUC-530-WT-4D</strain>
    </source>
</reference>
<dbReference type="Gene3D" id="1.10.260.40">
    <property type="entry name" value="lambda repressor-like DNA-binding domains"/>
    <property type="match status" value="1"/>
</dbReference>
<dbReference type="PROSITE" id="PS50943">
    <property type="entry name" value="HTH_CROC1"/>
    <property type="match status" value="1"/>
</dbReference>
<dbReference type="SUPFAM" id="SSF47413">
    <property type="entry name" value="lambda repressor-like DNA-binding domains"/>
    <property type="match status" value="1"/>
</dbReference>
<feature type="domain" description="HTH cro/C1-type" evidence="2">
    <location>
        <begin position="7"/>
        <end position="61"/>
    </location>
</feature>
<dbReference type="RefSeq" id="WP_154430375.1">
    <property type="nucleotide sequence ID" value="NZ_VUNI01000018.1"/>
</dbReference>
<proteinExistence type="predicted"/>
<protein>
    <submittedName>
        <fullName evidence="3">Helix-turn-helix transcriptional regulator</fullName>
    </submittedName>
</protein>
<dbReference type="InterPro" id="IPR010982">
    <property type="entry name" value="Lambda_DNA-bd_dom_sf"/>
</dbReference>
<comment type="caution">
    <text evidence="3">The sequence shown here is derived from an EMBL/GenBank/DDBJ whole genome shotgun (WGS) entry which is preliminary data.</text>
</comment>
<evidence type="ECO:0000256" key="1">
    <source>
        <dbReference type="ARBA" id="ARBA00023125"/>
    </source>
</evidence>
<dbReference type="GO" id="GO:0003677">
    <property type="term" value="F:DNA binding"/>
    <property type="evidence" value="ECO:0007669"/>
    <property type="project" value="UniProtKB-KW"/>
</dbReference>
<sequence length="136" mass="15342">MTFSEKLYALRTQYGYSQESLAERLGVSRQAISKWELGTAMPDTDKVIAISETFDVSIDSLLKDTIHINGDESLDRVIIKFLGSAQDMDVISKELLDIVKDGVIDDEEKIRMDAIIDTLDQIACIINEIKQKMNIQ</sequence>
<dbReference type="Proteomes" id="UP000474024">
    <property type="component" value="Unassembled WGS sequence"/>
</dbReference>